<organism evidence="2 3">
    <name type="scientific">Flavobacterium jejuense</name>
    <dbReference type="NCBI Taxonomy" id="1544455"/>
    <lineage>
        <taxon>Bacteria</taxon>
        <taxon>Pseudomonadati</taxon>
        <taxon>Bacteroidota</taxon>
        <taxon>Flavobacteriia</taxon>
        <taxon>Flavobacteriales</taxon>
        <taxon>Flavobacteriaceae</taxon>
        <taxon>Flavobacterium</taxon>
    </lineage>
</organism>
<evidence type="ECO:0000256" key="1">
    <source>
        <dbReference type="SAM" id="MobiDB-lite"/>
    </source>
</evidence>
<comment type="caution">
    <text evidence="2">The sequence shown here is derived from an EMBL/GenBank/DDBJ whole genome shotgun (WGS) entry which is preliminary data.</text>
</comment>
<dbReference type="RefSeq" id="WP_140960462.1">
    <property type="nucleotide sequence ID" value="NZ_VEVQ02000002.1"/>
</dbReference>
<keyword evidence="3" id="KW-1185">Reference proteome</keyword>
<dbReference type="EMBL" id="VEVQ02000002">
    <property type="protein sequence ID" value="NHN24914.1"/>
    <property type="molecule type" value="Genomic_DNA"/>
</dbReference>
<sequence>MKTQAEQKKENKNQSVPNSVYQKHRDGKSTLQLVDNRPETLTQMKLQDTNSTVKNHSEPIQMSRGSSQANKELAKAMGKGASLVDQLPKAKPHTKKGTGRGGGTDHQGRNAMVINKAKRDTMKAHDDPTMFSASRMRGDARGKEKSAAAAEKRQKKVASIDTSMDDYEKAMVQATTTYKGSQEDFDNYLEKREFEFSDEQLDNLYEALLAE</sequence>
<evidence type="ECO:0000313" key="2">
    <source>
        <dbReference type="EMBL" id="NHN24914.1"/>
    </source>
</evidence>
<feature type="compositionally biased region" description="Polar residues" evidence="1">
    <location>
        <begin position="29"/>
        <end position="70"/>
    </location>
</feature>
<dbReference type="Proteomes" id="UP000817854">
    <property type="component" value="Unassembled WGS sequence"/>
</dbReference>
<feature type="compositionally biased region" description="Basic and acidic residues" evidence="1">
    <location>
        <begin position="117"/>
        <end position="128"/>
    </location>
</feature>
<feature type="region of interest" description="Disordered" evidence="1">
    <location>
        <begin position="1"/>
        <end position="161"/>
    </location>
</feature>
<gene>
    <name evidence="2" type="ORF">FIA58_004415</name>
</gene>
<feature type="compositionally biased region" description="Basic and acidic residues" evidence="1">
    <location>
        <begin position="136"/>
        <end position="152"/>
    </location>
</feature>
<reference evidence="2" key="2">
    <citation type="submission" date="2020-02" db="EMBL/GenBank/DDBJ databases">
        <title>Flavobacterium profundi sp. nov., isolated from a deep-sea seamount.</title>
        <authorList>
            <person name="Zhang D.-C."/>
        </authorList>
    </citation>
    <scope>NUCLEOTIDE SEQUENCE</scope>
    <source>
        <strain evidence="2">EC11</strain>
    </source>
</reference>
<reference evidence="2" key="1">
    <citation type="submission" date="2019-05" db="EMBL/GenBank/DDBJ databases">
        <authorList>
            <person name="Lianzixin W."/>
        </authorList>
    </citation>
    <scope>NUCLEOTIDE SEQUENCE</scope>
    <source>
        <strain evidence="2">EC11</strain>
    </source>
</reference>
<proteinExistence type="predicted"/>
<name>A0ABX0IM68_9FLAO</name>
<accession>A0ABX0IM68</accession>
<protein>
    <submittedName>
        <fullName evidence="2">Uncharacterized protein</fullName>
    </submittedName>
</protein>
<evidence type="ECO:0000313" key="3">
    <source>
        <dbReference type="Proteomes" id="UP000817854"/>
    </source>
</evidence>
<feature type="compositionally biased region" description="Basic and acidic residues" evidence="1">
    <location>
        <begin position="1"/>
        <end position="12"/>
    </location>
</feature>